<organism evidence="2 3">
    <name type="scientific">Flavobacterium cellulosilyticum</name>
    <dbReference type="NCBI Taxonomy" id="2541731"/>
    <lineage>
        <taxon>Bacteria</taxon>
        <taxon>Pseudomonadati</taxon>
        <taxon>Bacteroidota</taxon>
        <taxon>Flavobacteriia</taxon>
        <taxon>Flavobacteriales</taxon>
        <taxon>Flavobacteriaceae</taxon>
        <taxon>Flavobacterium</taxon>
    </lineage>
</organism>
<gene>
    <name evidence="2" type="ORF">E0F76_00485</name>
</gene>
<dbReference type="Proteomes" id="UP000295479">
    <property type="component" value="Unassembled WGS sequence"/>
</dbReference>
<accession>A0A4R5CJD0</accession>
<sequence>MNYLKYTQYIYLVAAIFFAIRAIEMWDQDNDQHFLFLGIAVLSVFMFFFRRKFAKKFDDTSKKS</sequence>
<feature type="transmembrane region" description="Helical" evidence="1">
    <location>
        <begin position="32"/>
        <end position="49"/>
    </location>
</feature>
<dbReference type="AlphaFoldDB" id="A0A4R5CJD0"/>
<dbReference type="EMBL" id="SMFK01000001">
    <property type="protein sequence ID" value="TDD99239.1"/>
    <property type="molecule type" value="Genomic_DNA"/>
</dbReference>
<keyword evidence="1" id="KW-1133">Transmembrane helix</keyword>
<proteinExistence type="predicted"/>
<reference evidence="2 3" key="1">
    <citation type="submission" date="2019-03" db="EMBL/GenBank/DDBJ databases">
        <title>Flavobacterium AR-3-4 sp. nov. isolated from arctic soil.</title>
        <authorList>
            <person name="Chaudhary D.K."/>
        </authorList>
    </citation>
    <scope>NUCLEOTIDE SEQUENCE [LARGE SCALE GENOMIC DNA]</scope>
    <source>
        <strain evidence="2 3">AR-3-4</strain>
    </source>
</reference>
<evidence type="ECO:0000256" key="1">
    <source>
        <dbReference type="SAM" id="Phobius"/>
    </source>
</evidence>
<keyword evidence="3" id="KW-1185">Reference proteome</keyword>
<feature type="transmembrane region" description="Helical" evidence="1">
    <location>
        <begin position="9"/>
        <end position="26"/>
    </location>
</feature>
<evidence type="ECO:0000313" key="3">
    <source>
        <dbReference type="Proteomes" id="UP000295479"/>
    </source>
</evidence>
<comment type="caution">
    <text evidence="2">The sequence shown here is derived from an EMBL/GenBank/DDBJ whole genome shotgun (WGS) entry which is preliminary data.</text>
</comment>
<protein>
    <submittedName>
        <fullName evidence="2">Uncharacterized protein</fullName>
    </submittedName>
</protein>
<evidence type="ECO:0000313" key="2">
    <source>
        <dbReference type="EMBL" id="TDD99239.1"/>
    </source>
</evidence>
<dbReference type="RefSeq" id="WP_132000378.1">
    <property type="nucleotide sequence ID" value="NZ_SMFK01000001.1"/>
</dbReference>
<keyword evidence="1" id="KW-0472">Membrane</keyword>
<name>A0A4R5CJD0_9FLAO</name>
<dbReference type="OrthoDB" id="1151040at2"/>
<keyword evidence="1" id="KW-0812">Transmembrane</keyword>